<sequence>MGKISRSEQAISAILMAFIAIFLNDLQFARTTRDFLSIIFAFAVSFFITGAISYGYNWLSDRLSGDKKH</sequence>
<keyword evidence="3" id="KW-1185">Reference proteome</keyword>
<evidence type="ECO:0000256" key="1">
    <source>
        <dbReference type="SAM" id="Phobius"/>
    </source>
</evidence>
<dbReference type="Proteomes" id="UP000242637">
    <property type="component" value="Chromosome 1"/>
</dbReference>
<accession>A0A239VPU3</accession>
<reference evidence="2 3" key="1">
    <citation type="submission" date="2017-06" db="EMBL/GenBank/DDBJ databases">
        <authorList>
            <consortium name="Pathogen Informatics"/>
        </authorList>
    </citation>
    <scope>NUCLEOTIDE SEQUENCE [LARGE SCALE GENOMIC DNA]</scope>
    <source>
        <strain evidence="2 3">NCTC13039</strain>
    </source>
</reference>
<protein>
    <submittedName>
        <fullName evidence="2">Uncharacterized protein</fullName>
    </submittedName>
</protein>
<feature type="transmembrane region" description="Helical" evidence="1">
    <location>
        <begin position="35"/>
        <end position="59"/>
    </location>
</feature>
<dbReference type="EMBL" id="LT906453">
    <property type="protein sequence ID" value="SNV23703.1"/>
    <property type="molecule type" value="Genomic_DNA"/>
</dbReference>
<dbReference type="KEGG" id="dco:SAMEA4475696_1873"/>
<keyword evidence="1" id="KW-1133">Transmembrane helix</keyword>
<feature type="transmembrane region" description="Helical" evidence="1">
    <location>
        <begin position="12"/>
        <end position="29"/>
    </location>
</feature>
<proteinExistence type="predicted"/>
<evidence type="ECO:0000313" key="2">
    <source>
        <dbReference type="EMBL" id="SNV23703.1"/>
    </source>
</evidence>
<name>A0A239VPU3_9MICO</name>
<dbReference type="AlphaFoldDB" id="A0A239VPU3"/>
<organism evidence="2 3">
    <name type="scientific">Dermatophilus congolensis</name>
    <dbReference type="NCBI Taxonomy" id="1863"/>
    <lineage>
        <taxon>Bacteria</taxon>
        <taxon>Bacillati</taxon>
        <taxon>Actinomycetota</taxon>
        <taxon>Actinomycetes</taxon>
        <taxon>Micrococcales</taxon>
        <taxon>Dermatophilaceae</taxon>
        <taxon>Dermatophilus</taxon>
    </lineage>
</organism>
<evidence type="ECO:0000313" key="3">
    <source>
        <dbReference type="Proteomes" id="UP000242637"/>
    </source>
</evidence>
<gene>
    <name evidence="2" type="ORF">SAMEA4475696_01873</name>
</gene>
<keyword evidence="1" id="KW-0472">Membrane</keyword>
<keyword evidence="1" id="KW-0812">Transmembrane</keyword>